<reference evidence="1 2" key="1">
    <citation type="submission" date="2013-07" db="EMBL/GenBank/DDBJ databases">
        <authorList>
            <person name="Genoscope - CEA"/>
        </authorList>
    </citation>
    <scope>NUCLEOTIDE SEQUENCE [LARGE SCALE GENOMIC DNA]</scope>
    <source>
        <strain evidence="2">FRM16 / DSM 17909</strain>
    </source>
</reference>
<sequence length="46" mass="5222">MAGENKFSLFMIYPSWLNKCGDVMNISDNLFIGDVIAPVWLINICQ</sequence>
<name>A0A068QRB7_9GAMM</name>
<accession>A0A068QRB7</accession>
<dbReference type="HOGENOM" id="CLU_3190801_0_0_6"/>
<dbReference type="AlphaFoldDB" id="A0A068QRB7"/>
<dbReference type="EMBL" id="FO704550">
    <property type="protein sequence ID" value="CDG17176.1"/>
    <property type="molecule type" value="Genomic_DNA"/>
</dbReference>
<evidence type="ECO:0000313" key="2">
    <source>
        <dbReference type="Proteomes" id="UP000032721"/>
    </source>
</evidence>
<gene>
    <name evidence="1" type="ORF">XDD1_1477</name>
</gene>
<dbReference type="Proteomes" id="UP000032721">
    <property type="component" value="Chromosome"/>
</dbReference>
<protein>
    <submittedName>
        <fullName evidence="1">Uncharacterized protein</fullName>
    </submittedName>
</protein>
<organism evidence="1 2">
    <name type="scientific">Xenorhabdus doucetiae</name>
    <dbReference type="NCBI Taxonomy" id="351671"/>
    <lineage>
        <taxon>Bacteria</taxon>
        <taxon>Pseudomonadati</taxon>
        <taxon>Pseudomonadota</taxon>
        <taxon>Gammaproteobacteria</taxon>
        <taxon>Enterobacterales</taxon>
        <taxon>Morganellaceae</taxon>
        <taxon>Xenorhabdus</taxon>
    </lineage>
</organism>
<dbReference type="STRING" id="351671.XDD1_1477"/>
<proteinExistence type="predicted"/>
<evidence type="ECO:0000313" key="1">
    <source>
        <dbReference type="EMBL" id="CDG17176.1"/>
    </source>
</evidence>
<dbReference type="KEGG" id="xdo:XDD1_1477"/>